<dbReference type="Proteomes" id="UP000006671">
    <property type="component" value="Unassembled WGS sequence"/>
</dbReference>
<dbReference type="Pfam" id="PF14388">
    <property type="entry name" value="DUF4419"/>
    <property type="match status" value="1"/>
</dbReference>
<sequence length="293" mass="33621">MLGSNSFVKSVVQAYSYHNNLVIRPDDVWLTICTQFSKYVNGKSEELRDKFVDFDGKKQLTVYGSGNLFSADYVSLSLDMTNQIVQNIKDPSVREWVMPDFTTTTENDRMVGAVVLMAAMKNYFDYKFFLFCNLPSVTLLGEVEDWIKIRERANRLLEFDTKEGYMEKWSTLLFPVLDHFVESIKGNPDKEWWNRVAHFSGSGSGPRYLGGWITTFCVFSDEGTWKGDCKPGAWPKIDSQDIPRGYVNVPILVKDNGTEYKTEMFAGHIISNVLEDGKTIQPRVDWALFQLKE</sequence>
<dbReference type="PANTHER" id="PTHR31252">
    <property type="entry name" value="DUF4419 DOMAIN-CONTAINING PROTEIN"/>
    <property type="match status" value="1"/>
</dbReference>
<evidence type="ECO:0000313" key="2">
    <source>
        <dbReference type="Proteomes" id="UP000006671"/>
    </source>
</evidence>
<dbReference type="PANTHER" id="PTHR31252:SF11">
    <property type="entry name" value="DUF4419 DOMAIN-CONTAINING PROTEIN"/>
    <property type="match status" value="1"/>
</dbReference>
<reference evidence="1 2" key="1">
    <citation type="journal article" date="2010" name="Cell">
        <title>The genome of Naegleria gruberi illuminates early eukaryotic versatility.</title>
        <authorList>
            <person name="Fritz-Laylin L.K."/>
            <person name="Prochnik S.E."/>
            <person name="Ginger M.L."/>
            <person name="Dacks J.B."/>
            <person name="Carpenter M.L."/>
            <person name="Field M.C."/>
            <person name="Kuo A."/>
            <person name="Paredez A."/>
            <person name="Chapman J."/>
            <person name="Pham J."/>
            <person name="Shu S."/>
            <person name="Neupane R."/>
            <person name="Cipriano M."/>
            <person name="Mancuso J."/>
            <person name="Tu H."/>
            <person name="Salamov A."/>
            <person name="Lindquist E."/>
            <person name="Shapiro H."/>
            <person name="Lucas S."/>
            <person name="Grigoriev I.V."/>
            <person name="Cande W.Z."/>
            <person name="Fulton C."/>
            <person name="Rokhsar D.S."/>
            <person name="Dawson S.C."/>
        </authorList>
    </citation>
    <scope>NUCLEOTIDE SEQUENCE [LARGE SCALE GENOMIC DNA]</scope>
    <source>
        <strain evidence="1 2">NEG-M</strain>
    </source>
</reference>
<dbReference type="GeneID" id="8861749"/>
<dbReference type="VEuPathDB" id="AmoebaDB:NAEGRDRAFT_31583"/>
<dbReference type="EMBL" id="GG738854">
    <property type="protein sequence ID" value="EFC47559.1"/>
    <property type="molecule type" value="Genomic_DNA"/>
</dbReference>
<gene>
    <name evidence="1" type="ORF">NAEGRDRAFT_31583</name>
</gene>
<dbReference type="AlphaFoldDB" id="D2V6E7"/>
<organism evidence="2">
    <name type="scientific">Naegleria gruberi</name>
    <name type="common">Amoeba</name>
    <dbReference type="NCBI Taxonomy" id="5762"/>
    <lineage>
        <taxon>Eukaryota</taxon>
        <taxon>Discoba</taxon>
        <taxon>Heterolobosea</taxon>
        <taxon>Tetramitia</taxon>
        <taxon>Eutetramitia</taxon>
        <taxon>Vahlkampfiidae</taxon>
        <taxon>Naegleria</taxon>
    </lineage>
</organism>
<dbReference type="OMA" id="WLTICTQ"/>
<name>D2V6E7_NAEGR</name>
<accession>D2V6E7</accession>
<dbReference type="KEGG" id="ngr:NAEGRDRAFT_31583"/>
<proteinExistence type="predicted"/>
<dbReference type="InterPro" id="IPR025533">
    <property type="entry name" value="DUF4419"/>
</dbReference>
<evidence type="ECO:0000313" key="1">
    <source>
        <dbReference type="EMBL" id="EFC47559.1"/>
    </source>
</evidence>
<dbReference type="InParanoid" id="D2V6E7"/>
<dbReference type="eggNOG" id="ENOG502RPX4">
    <property type="taxonomic scope" value="Eukaryota"/>
</dbReference>
<dbReference type="RefSeq" id="XP_002680303.1">
    <property type="nucleotide sequence ID" value="XM_002680257.1"/>
</dbReference>
<keyword evidence="2" id="KW-1185">Reference proteome</keyword>
<dbReference type="OrthoDB" id="9978173at2759"/>
<protein>
    <submittedName>
        <fullName evidence="1">Predicted protein</fullName>
    </submittedName>
</protein>